<evidence type="ECO:0000313" key="1">
    <source>
        <dbReference type="EMBL" id="MBO3100228.1"/>
    </source>
</evidence>
<reference evidence="1 2" key="1">
    <citation type="submission" date="2021-03" db="EMBL/GenBank/DDBJ databases">
        <title>Gelidibacter sp. nov., isolated from costal sediment.</title>
        <authorList>
            <person name="Lun K.-Y."/>
        </authorList>
    </citation>
    <scope>NUCLEOTIDE SEQUENCE [LARGE SCALE GENOMIC DNA]</scope>
    <source>
        <strain evidence="1 2">DF109</strain>
    </source>
</reference>
<dbReference type="EMBL" id="JAGEVG010000034">
    <property type="protein sequence ID" value="MBO3100228.1"/>
    <property type="molecule type" value="Genomic_DNA"/>
</dbReference>
<dbReference type="Proteomes" id="UP000681315">
    <property type="component" value="Unassembled WGS sequence"/>
</dbReference>
<proteinExistence type="predicted"/>
<protein>
    <recommendedName>
        <fullName evidence="3">GLPGLI family protein</fullName>
    </recommendedName>
</protein>
<keyword evidence="2" id="KW-1185">Reference proteome</keyword>
<evidence type="ECO:0000313" key="2">
    <source>
        <dbReference type="Proteomes" id="UP000681315"/>
    </source>
</evidence>
<accession>A0ABS3SWW4</accession>
<gene>
    <name evidence="1" type="ORF">J4051_18305</name>
</gene>
<name>A0ABS3SWW4_9FLAO</name>
<organism evidence="1 2">
    <name type="scientific">Gelidibacter pelagius</name>
    <dbReference type="NCBI Taxonomy" id="2819985"/>
    <lineage>
        <taxon>Bacteria</taxon>
        <taxon>Pseudomonadati</taxon>
        <taxon>Bacteroidota</taxon>
        <taxon>Flavobacteriia</taxon>
        <taxon>Flavobacteriales</taxon>
        <taxon>Flavobacteriaceae</taxon>
        <taxon>Gelidibacter</taxon>
    </lineage>
</organism>
<comment type="caution">
    <text evidence="1">The sequence shown here is derived from an EMBL/GenBank/DDBJ whole genome shotgun (WGS) entry which is preliminary data.</text>
</comment>
<sequence>MKRKFFILIILLIVSIQVKGQYNYNVIPTMDYFRIVEMTEKDLTIILSELDIEGSPYLEENFTNGTIYTTSKQKIIDIPVRYNIYSDNLEFKTPEAKILAISNPETLELIDFGKYKMEYISYVNKKQIKSSFFKIVEEGNATLYAKPEVFFQEEVKGDGIRPSRSAKFIPKSDLYYISIDNKPAVKIESKKDLINVLSDQQKEILLFLKENKVKNITKDDQLQRIVKYYNSL</sequence>
<dbReference type="RefSeq" id="WP_208235333.1">
    <property type="nucleotide sequence ID" value="NZ_JAGEVG010000034.1"/>
</dbReference>
<evidence type="ECO:0008006" key="3">
    <source>
        <dbReference type="Google" id="ProtNLM"/>
    </source>
</evidence>